<dbReference type="RefSeq" id="WP_188539355.1">
    <property type="nucleotide sequence ID" value="NZ_BMEQ01000025.1"/>
</dbReference>
<dbReference type="SUPFAM" id="SSF55424">
    <property type="entry name" value="FAD/NAD-linked reductases, dimerisation (C-terminal) domain"/>
    <property type="match status" value="1"/>
</dbReference>
<sequence length="379" mass="39404">MQRIVVVGNGIAGLTACDSLRAAGFDGELTVVGEEHHAPYSRPALSKAALLEGGTMTAHQLPAPEHAATEILGVGATGLDPARKLVQLDDGTEVPYDGLVIATGSRPRRLSTGEPAELTLRTLEDAAELRRRLATRPTVIVVGGGALGMEIASGCLDSGCEVTLVAPEAPMIHQLGPHLSEVFTTAARRAGLTIVPAQAVGAWEDGGHSQVALADGFVLDAELVISAVGDVPNVEWLAGSGLLTNGRLEVDHRGRLRPDIVAAGDVAALPTSRGIRRIPLWTSAIEQSKVAAAALLRGDDAPELELVPYFWTEQFGLTLKASGHLPLDGAPEVLDGDPLDGSALLRWAPEDGSGTAVALNHRIPVPRLRRLSTPAPAAA</sequence>
<accession>A0A917H405</accession>
<evidence type="ECO:0000256" key="1">
    <source>
        <dbReference type="ARBA" id="ARBA00001974"/>
    </source>
</evidence>
<evidence type="ECO:0000256" key="2">
    <source>
        <dbReference type="ARBA" id="ARBA00022630"/>
    </source>
</evidence>
<keyword evidence="2" id="KW-0285">Flavoprotein</keyword>
<dbReference type="EMBL" id="BMEQ01000025">
    <property type="protein sequence ID" value="GGG66858.1"/>
    <property type="molecule type" value="Genomic_DNA"/>
</dbReference>
<dbReference type="AlphaFoldDB" id="A0A917H405"/>
<dbReference type="InterPro" id="IPR023753">
    <property type="entry name" value="FAD/NAD-binding_dom"/>
</dbReference>
<dbReference type="Gene3D" id="3.50.50.60">
    <property type="entry name" value="FAD/NAD(P)-binding domain"/>
    <property type="match status" value="2"/>
</dbReference>
<dbReference type="InterPro" id="IPR036188">
    <property type="entry name" value="FAD/NAD-bd_sf"/>
</dbReference>
<dbReference type="InterPro" id="IPR016156">
    <property type="entry name" value="FAD/NAD-linked_Rdtase_dimer_sf"/>
</dbReference>
<feature type="domain" description="FAD/NAD(P)-binding" evidence="5">
    <location>
        <begin position="3"/>
        <end position="287"/>
    </location>
</feature>
<dbReference type="PANTHER" id="PTHR43557">
    <property type="entry name" value="APOPTOSIS-INDUCING FACTOR 1"/>
    <property type="match status" value="1"/>
</dbReference>
<evidence type="ECO:0000256" key="4">
    <source>
        <dbReference type="ARBA" id="ARBA00023002"/>
    </source>
</evidence>
<name>A0A917H405_9MICC</name>
<proteinExistence type="predicted"/>
<dbReference type="Pfam" id="PF07992">
    <property type="entry name" value="Pyr_redox_2"/>
    <property type="match status" value="1"/>
</dbReference>
<dbReference type="GO" id="GO:0016651">
    <property type="term" value="F:oxidoreductase activity, acting on NAD(P)H"/>
    <property type="evidence" value="ECO:0007669"/>
    <property type="project" value="TreeGrafter"/>
</dbReference>
<comment type="caution">
    <text evidence="6">The sequence shown here is derived from an EMBL/GenBank/DDBJ whole genome shotgun (WGS) entry which is preliminary data.</text>
</comment>
<keyword evidence="7" id="KW-1185">Reference proteome</keyword>
<dbReference type="SUPFAM" id="SSF51905">
    <property type="entry name" value="FAD/NAD(P)-binding domain"/>
    <property type="match status" value="2"/>
</dbReference>
<dbReference type="PROSITE" id="PS51257">
    <property type="entry name" value="PROKAR_LIPOPROTEIN"/>
    <property type="match status" value="1"/>
</dbReference>
<comment type="cofactor">
    <cofactor evidence="1">
        <name>FAD</name>
        <dbReference type="ChEBI" id="CHEBI:57692"/>
    </cofactor>
</comment>
<keyword evidence="4" id="KW-0560">Oxidoreductase</keyword>
<dbReference type="Gene3D" id="3.30.390.30">
    <property type="match status" value="1"/>
</dbReference>
<dbReference type="Proteomes" id="UP000638848">
    <property type="component" value="Unassembled WGS sequence"/>
</dbReference>
<dbReference type="InterPro" id="IPR050446">
    <property type="entry name" value="FAD-oxidoreductase/Apoptosis"/>
</dbReference>
<evidence type="ECO:0000313" key="7">
    <source>
        <dbReference type="Proteomes" id="UP000638848"/>
    </source>
</evidence>
<evidence type="ECO:0000259" key="5">
    <source>
        <dbReference type="Pfam" id="PF07992"/>
    </source>
</evidence>
<dbReference type="PANTHER" id="PTHR43557:SF2">
    <property type="entry name" value="RIESKE DOMAIN-CONTAINING PROTEIN-RELATED"/>
    <property type="match status" value="1"/>
</dbReference>
<gene>
    <name evidence="6" type="primary">hcaD</name>
    <name evidence="6" type="ORF">GCM10011374_33800</name>
</gene>
<reference evidence="6" key="2">
    <citation type="submission" date="2020-09" db="EMBL/GenBank/DDBJ databases">
        <authorList>
            <person name="Sun Q."/>
            <person name="Zhou Y."/>
        </authorList>
    </citation>
    <scope>NUCLEOTIDE SEQUENCE</scope>
    <source>
        <strain evidence="6">CGMCC 1.12187</strain>
    </source>
</reference>
<reference evidence="6" key="1">
    <citation type="journal article" date="2014" name="Int. J. Syst. Evol. Microbiol.">
        <title>Complete genome sequence of Corynebacterium casei LMG S-19264T (=DSM 44701T), isolated from a smear-ripened cheese.</title>
        <authorList>
            <consortium name="US DOE Joint Genome Institute (JGI-PGF)"/>
            <person name="Walter F."/>
            <person name="Albersmeier A."/>
            <person name="Kalinowski J."/>
            <person name="Ruckert C."/>
        </authorList>
    </citation>
    <scope>NUCLEOTIDE SEQUENCE</scope>
    <source>
        <strain evidence="6">CGMCC 1.12187</strain>
    </source>
</reference>
<keyword evidence="3" id="KW-0274">FAD</keyword>
<dbReference type="GO" id="GO:0005737">
    <property type="term" value="C:cytoplasm"/>
    <property type="evidence" value="ECO:0007669"/>
    <property type="project" value="TreeGrafter"/>
</dbReference>
<dbReference type="PRINTS" id="PR00469">
    <property type="entry name" value="PNDRDTASEII"/>
</dbReference>
<evidence type="ECO:0000256" key="3">
    <source>
        <dbReference type="ARBA" id="ARBA00022827"/>
    </source>
</evidence>
<organism evidence="6 7">
    <name type="scientific">Kocuria dechangensis</name>
    <dbReference type="NCBI Taxonomy" id="1176249"/>
    <lineage>
        <taxon>Bacteria</taxon>
        <taxon>Bacillati</taxon>
        <taxon>Actinomycetota</taxon>
        <taxon>Actinomycetes</taxon>
        <taxon>Micrococcales</taxon>
        <taxon>Micrococcaceae</taxon>
        <taxon>Kocuria</taxon>
    </lineage>
</organism>
<dbReference type="PRINTS" id="PR00368">
    <property type="entry name" value="FADPNR"/>
</dbReference>
<protein>
    <submittedName>
        <fullName evidence="6">Pyridine nucleotide-disulfide oxidoreductase</fullName>
    </submittedName>
</protein>
<evidence type="ECO:0000313" key="6">
    <source>
        <dbReference type="EMBL" id="GGG66858.1"/>
    </source>
</evidence>